<protein>
    <recommendedName>
        <fullName evidence="1">Rhodanese domain-containing protein</fullName>
    </recommendedName>
</protein>
<dbReference type="RefSeq" id="WP_090599962.1">
    <property type="nucleotide sequence ID" value="NZ_FNCS01000027.1"/>
</dbReference>
<dbReference type="Pfam" id="PF00581">
    <property type="entry name" value="Rhodanese"/>
    <property type="match status" value="1"/>
</dbReference>
<dbReference type="STRING" id="440168.SAMN04487974_12720"/>
<dbReference type="PROSITE" id="PS50206">
    <property type="entry name" value="RHODANESE_3"/>
    <property type="match status" value="1"/>
</dbReference>
<dbReference type="OrthoDB" id="9784302at2"/>
<dbReference type="SMART" id="SM00450">
    <property type="entry name" value="RHOD"/>
    <property type="match status" value="1"/>
</dbReference>
<feature type="domain" description="Rhodanese" evidence="1">
    <location>
        <begin position="23"/>
        <end position="107"/>
    </location>
</feature>
<accession>A0A1G8A8H3</accession>
<dbReference type="Gene3D" id="3.40.250.10">
    <property type="entry name" value="Rhodanese-like domain"/>
    <property type="match status" value="1"/>
</dbReference>
<gene>
    <name evidence="2" type="ORF">SAMN04487974_12720</name>
</gene>
<sequence>MPAPDSISADKLAKLVGTPKCPVILDLRTSDDFALAPQLVPTARHISLDAFEAAPQSMGSGTVVTLCAQGHAISQGAAALLRTQGLAAEYLEGGFKAWSEAKLPTFDPAKLPPSNTRTNTIRVTRSRPKIDRIACPWLIRRFIDQDAQFLYVAPSEVERVGELFGATPFDIENVFWSHRGELCTFDVMLAEFALNLPALDRLARIVRGADTHRLDLGPEAAGLLAAALGLSRLYSDDLAQLEAGMTLFDAFFRWARDATGETHNWPTNKVETSNG</sequence>
<name>A0A1G8A8H3_9HYPH</name>
<evidence type="ECO:0000313" key="2">
    <source>
        <dbReference type="EMBL" id="SDH17295.1"/>
    </source>
</evidence>
<evidence type="ECO:0000313" key="3">
    <source>
        <dbReference type="Proteomes" id="UP000199495"/>
    </source>
</evidence>
<reference evidence="2 3" key="1">
    <citation type="submission" date="2016-10" db="EMBL/GenBank/DDBJ databases">
        <authorList>
            <person name="de Groot N.N."/>
        </authorList>
    </citation>
    <scope>NUCLEOTIDE SEQUENCE [LARGE SCALE GENOMIC DNA]</scope>
    <source>
        <strain evidence="2 3">CGMCC 1.10267</strain>
    </source>
</reference>
<dbReference type="Pfam" id="PF09828">
    <property type="entry name" value="ChrB_C"/>
    <property type="match status" value="1"/>
</dbReference>
<dbReference type="EMBL" id="FNCS01000027">
    <property type="protein sequence ID" value="SDH17295.1"/>
    <property type="molecule type" value="Genomic_DNA"/>
</dbReference>
<dbReference type="SUPFAM" id="SSF52821">
    <property type="entry name" value="Rhodanese/Cell cycle control phosphatase"/>
    <property type="match status" value="1"/>
</dbReference>
<dbReference type="InterPro" id="IPR036873">
    <property type="entry name" value="Rhodanese-like_dom_sf"/>
</dbReference>
<dbReference type="AlphaFoldDB" id="A0A1G8A8H3"/>
<proteinExistence type="predicted"/>
<dbReference type="InterPro" id="IPR018634">
    <property type="entry name" value="ChrB_C"/>
</dbReference>
<organism evidence="2 3">
    <name type="scientific">Pelagibacterium luteolum</name>
    <dbReference type="NCBI Taxonomy" id="440168"/>
    <lineage>
        <taxon>Bacteria</taxon>
        <taxon>Pseudomonadati</taxon>
        <taxon>Pseudomonadota</taxon>
        <taxon>Alphaproteobacteria</taxon>
        <taxon>Hyphomicrobiales</taxon>
        <taxon>Devosiaceae</taxon>
        <taxon>Pelagibacterium</taxon>
    </lineage>
</organism>
<dbReference type="Proteomes" id="UP000199495">
    <property type="component" value="Unassembled WGS sequence"/>
</dbReference>
<keyword evidence="3" id="KW-1185">Reference proteome</keyword>
<dbReference type="InterPro" id="IPR001763">
    <property type="entry name" value="Rhodanese-like_dom"/>
</dbReference>
<evidence type="ECO:0000259" key="1">
    <source>
        <dbReference type="PROSITE" id="PS50206"/>
    </source>
</evidence>